<evidence type="ECO:0000313" key="2">
    <source>
        <dbReference type="Proteomes" id="UP000222503"/>
    </source>
</evidence>
<organism evidence="1 2">
    <name type="scientific">Bacillus wiedmannii</name>
    <dbReference type="NCBI Taxonomy" id="1890302"/>
    <lineage>
        <taxon>Bacteria</taxon>
        <taxon>Bacillati</taxon>
        <taxon>Bacillota</taxon>
        <taxon>Bacilli</taxon>
        <taxon>Bacillales</taxon>
        <taxon>Bacillaceae</taxon>
        <taxon>Bacillus</taxon>
        <taxon>Bacillus cereus group</taxon>
    </lineage>
</organism>
<gene>
    <name evidence="1" type="ORF">COI65_24675</name>
</gene>
<protein>
    <submittedName>
        <fullName evidence="1">Uncharacterized protein</fullName>
    </submittedName>
</protein>
<sequence>MKSLKHVILLVLSFLCLSGCNQENGAEVQEYIKEKHGIDVVVTDWSPINENNGGNTYHTVQEKNNKYLKFRVKVQGLLYSNPVGDEYQYGKKTFEEYKKFKPALEEIKKLGYVESETENPLQYILDNKNPDEGKPTNELLLTLQMSNEIDFSQLNSVELDRLYALFQLIQENNKEITELEIKDHTGQSLGEPFKNVQEMITKEELLLTMKSTMSDAINKYWENWIRTHTKVEVRLHEMQNDRFAIKSITYSSSNEEDSRKYLVTLVINTTNNIFENNPLLIEDLIKVTTILKEELYNKNFNIYLTNKTGTINENWLSSKEIKEANNIEDLVKERDPAN</sequence>
<accession>A0A2B5KCA3</accession>
<evidence type="ECO:0000313" key="1">
    <source>
        <dbReference type="EMBL" id="PHG56761.1"/>
    </source>
</evidence>
<reference evidence="1 2" key="1">
    <citation type="submission" date="2017-09" db="EMBL/GenBank/DDBJ databases">
        <title>Large-scale bioinformatics analysis of Bacillus genomes uncovers conserved roles of natural products in bacterial physiology.</title>
        <authorList>
            <consortium name="Agbiome Team Llc"/>
            <person name="Bleich R.M."/>
            <person name="Grubbs K.J."/>
            <person name="Santa Maria K.C."/>
            <person name="Allen S.E."/>
            <person name="Farag S."/>
            <person name="Shank E.A."/>
            <person name="Bowers A."/>
        </authorList>
    </citation>
    <scope>NUCLEOTIDE SEQUENCE [LARGE SCALE GENOMIC DNA]</scope>
    <source>
        <strain evidence="1 2">AFS029838</strain>
    </source>
</reference>
<dbReference type="RefSeq" id="WP_098114512.1">
    <property type="nucleotide sequence ID" value="NZ_NUBN01000003.1"/>
</dbReference>
<dbReference type="EMBL" id="NUUQ01000060">
    <property type="protein sequence ID" value="PHG56761.1"/>
    <property type="molecule type" value="Genomic_DNA"/>
</dbReference>
<name>A0A2B5KCA3_9BACI</name>
<dbReference type="Proteomes" id="UP000222503">
    <property type="component" value="Unassembled WGS sequence"/>
</dbReference>
<comment type="caution">
    <text evidence="1">The sequence shown here is derived from an EMBL/GenBank/DDBJ whole genome shotgun (WGS) entry which is preliminary data.</text>
</comment>
<dbReference type="AlphaFoldDB" id="A0A2B5KCA3"/>
<proteinExistence type="predicted"/>